<dbReference type="EMBL" id="JAMQAW010000078">
    <property type="protein sequence ID" value="MCM2393524.1"/>
    <property type="molecule type" value="Genomic_DNA"/>
</dbReference>
<comment type="similarity">
    <text evidence="2">Belongs to the flavin monoamine oxidase family.</text>
</comment>
<dbReference type="Gene3D" id="1.10.405.10">
    <property type="entry name" value="Guanine Nucleotide Dissociation Inhibitor, domain 1"/>
    <property type="match status" value="1"/>
</dbReference>
<evidence type="ECO:0000259" key="4">
    <source>
        <dbReference type="Pfam" id="PF01593"/>
    </source>
</evidence>
<dbReference type="RefSeq" id="WP_250923822.1">
    <property type="nucleotide sequence ID" value="NZ_JAMQAW010000078.1"/>
</dbReference>
<organism evidence="5 6">
    <name type="scientific">Streptomyces albipurpureus</name>
    <dbReference type="NCBI Taxonomy" id="2897419"/>
    <lineage>
        <taxon>Bacteria</taxon>
        <taxon>Bacillati</taxon>
        <taxon>Actinomycetota</taxon>
        <taxon>Actinomycetes</taxon>
        <taxon>Kitasatosporales</taxon>
        <taxon>Streptomycetaceae</taxon>
        <taxon>Streptomyces</taxon>
    </lineage>
</organism>
<dbReference type="InterPro" id="IPR036188">
    <property type="entry name" value="FAD/NAD-bd_sf"/>
</dbReference>
<dbReference type="InterPro" id="IPR002937">
    <property type="entry name" value="Amino_oxidase"/>
</dbReference>
<comment type="caution">
    <text evidence="5">The sequence shown here is derived from an EMBL/GenBank/DDBJ whole genome shotgun (WGS) entry which is preliminary data.</text>
</comment>
<evidence type="ECO:0000256" key="3">
    <source>
        <dbReference type="ARBA" id="ARBA00023002"/>
    </source>
</evidence>
<evidence type="ECO:0000313" key="6">
    <source>
        <dbReference type="Proteomes" id="UP001431429"/>
    </source>
</evidence>
<dbReference type="Pfam" id="PF01593">
    <property type="entry name" value="Amino_oxidase"/>
    <property type="match status" value="1"/>
</dbReference>
<dbReference type="Gene3D" id="3.90.660.10">
    <property type="match status" value="1"/>
</dbReference>
<dbReference type="PANTHER" id="PTHR43563:SF1">
    <property type="entry name" value="AMINE OXIDASE [FLAVIN-CONTAINING] B"/>
    <property type="match status" value="1"/>
</dbReference>
<feature type="domain" description="Amine oxidase" evidence="4">
    <location>
        <begin position="33"/>
        <end position="464"/>
    </location>
</feature>
<reference evidence="5" key="1">
    <citation type="submission" date="2022-06" db="EMBL/GenBank/DDBJ databases">
        <title>Genome public.</title>
        <authorList>
            <person name="Sun Q."/>
        </authorList>
    </citation>
    <scope>NUCLEOTIDE SEQUENCE</scope>
    <source>
        <strain evidence="5">CWNU-1</strain>
    </source>
</reference>
<comment type="cofactor">
    <cofactor evidence="1">
        <name>FAD</name>
        <dbReference type="ChEBI" id="CHEBI:57692"/>
    </cofactor>
</comment>
<dbReference type="SUPFAM" id="SSF51905">
    <property type="entry name" value="FAD/NAD(P)-binding domain"/>
    <property type="match status" value="1"/>
</dbReference>
<dbReference type="Gene3D" id="3.50.50.60">
    <property type="entry name" value="FAD/NAD(P)-binding domain"/>
    <property type="match status" value="1"/>
</dbReference>
<dbReference type="InterPro" id="IPR050703">
    <property type="entry name" value="Flavin_MAO"/>
</dbReference>
<sequence length="474" mass="50918">MRSHRGRRRSQSLAITRSAQMERLDVAVVGAGLAGLTAAVDLADRGHRVVVLEARDRVGGRTAGQVMSDGHLVEVGGQWLGPTQDAVLALCDAYGLKTYPQYAAGDHVFSWGGEARRYREGEMRLAPEAAAEFIRTKTELEAMAATLDLEQPWAAPGAHDWDAITLHSWLHNATEDEDALAFWRFIVPGIFAAEPRDMSLLHFLFYTASGGMLDMLLGLEGCAQDRRVVGGSHLISEALAGSLGEAVRLYSPVYSIAHTSDGAVVRHEGGEVAARQVVVTLPPTLAGRLRYSPAMPALRDQLTQQVPMGSVIKVNVRYGRPFWREAGLSGLVSAPDRALSAVADNTPYGSGHGVLAGFFEGAHARRLSAASPEARRAVAVECLVNFFGPEAAEPLEYLELDWSAEEYSRGCYGGRLGAGVWTAYGPQLREPVGVIHWAGTETAAIWNGYMDGAVRSGHRVAADIHAALSATATR</sequence>
<keyword evidence="6" id="KW-1185">Reference proteome</keyword>
<keyword evidence="3" id="KW-0560">Oxidoreductase</keyword>
<dbReference type="PANTHER" id="PTHR43563">
    <property type="entry name" value="AMINE OXIDASE"/>
    <property type="match status" value="1"/>
</dbReference>
<name>A0ABT0UYI0_9ACTN</name>
<evidence type="ECO:0000256" key="1">
    <source>
        <dbReference type="ARBA" id="ARBA00001974"/>
    </source>
</evidence>
<dbReference type="InterPro" id="IPR001613">
    <property type="entry name" value="Flavin_amine_oxidase"/>
</dbReference>
<evidence type="ECO:0000256" key="2">
    <source>
        <dbReference type="ARBA" id="ARBA00005995"/>
    </source>
</evidence>
<evidence type="ECO:0000313" key="5">
    <source>
        <dbReference type="EMBL" id="MCM2393524.1"/>
    </source>
</evidence>
<accession>A0ABT0UYI0</accession>
<dbReference type="Proteomes" id="UP001431429">
    <property type="component" value="Unassembled WGS sequence"/>
</dbReference>
<protein>
    <submittedName>
        <fullName evidence="5">Flavin monoamine oxidase family protein</fullName>
    </submittedName>
</protein>
<dbReference type="SUPFAM" id="SSF54373">
    <property type="entry name" value="FAD-linked reductases, C-terminal domain"/>
    <property type="match status" value="1"/>
</dbReference>
<gene>
    <name evidence="5" type="ORF">NBG84_35510</name>
</gene>
<dbReference type="PRINTS" id="PR00757">
    <property type="entry name" value="AMINEOXDASEF"/>
</dbReference>
<proteinExistence type="inferred from homology"/>